<organism evidence="7 8">
    <name type="scientific">Armadillidium nasatum</name>
    <dbReference type="NCBI Taxonomy" id="96803"/>
    <lineage>
        <taxon>Eukaryota</taxon>
        <taxon>Metazoa</taxon>
        <taxon>Ecdysozoa</taxon>
        <taxon>Arthropoda</taxon>
        <taxon>Crustacea</taxon>
        <taxon>Multicrustacea</taxon>
        <taxon>Malacostraca</taxon>
        <taxon>Eumalacostraca</taxon>
        <taxon>Peracarida</taxon>
        <taxon>Isopoda</taxon>
        <taxon>Oniscidea</taxon>
        <taxon>Crinocheta</taxon>
        <taxon>Armadillidiidae</taxon>
        <taxon>Armadillidium</taxon>
    </lineage>
</organism>
<comment type="similarity">
    <text evidence="3">Belongs to the CBF-beta family.</text>
</comment>
<evidence type="ECO:0000256" key="5">
    <source>
        <dbReference type="SAM" id="Coils"/>
    </source>
</evidence>
<keyword evidence="2" id="KW-0539">Nucleus</keyword>
<dbReference type="Gene3D" id="2.40.250.10">
    <property type="entry name" value="Core binding factor, beta subunit"/>
    <property type="match status" value="1"/>
</dbReference>
<comment type="function">
    <text evidence="4">Regulates the DNA-binding properties of Runt.</text>
</comment>
<sequence>MPRVVPDQKGKFESDDMFRRLARESEVRYTGYRDRPIDERRQRFQNGVKEGHTDIAFMTNGTNMSLCFGSNGFNNNGKDVDFDKEQGKVQLRSSFILNGVCVRWKGWIDLERLDGVGCLEYDEENAAEENRALQEEIEKYKQRIREFEDKQRAFRVPHSSAHGHGHHAHAHLSSAHSLSHHHASAHNSEQNNIQVR</sequence>
<dbReference type="PANTHER" id="PTHR10276">
    <property type="entry name" value="CORE-BINDING FACTOR, BETA SUBUNIT"/>
    <property type="match status" value="1"/>
</dbReference>
<dbReference type="Pfam" id="PF02312">
    <property type="entry name" value="CBF_beta"/>
    <property type="match status" value="1"/>
</dbReference>
<evidence type="ECO:0000313" key="8">
    <source>
        <dbReference type="Proteomes" id="UP000326759"/>
    </source>
</evidence>
<dbReference type="Proteomes" id="UP000326759">
    <property type="component" value="Unassembled WGS sequence"/>
</dbReference>
<feature type="region of interest" description="Disordered" evidence="6">
    <location>
        <begin position="156"/>
        <end position="196"/>
    </location>
</feature>
<evidence type="ECO:0000256" key="6">
    <source>
        <dbReference type="SAM" id="MobiDB-lite"/>
    </source>
</evidence>
<feature type="compositionally biased region" description="Basic residues" evidence="6">
    <location>
        <begin position="161"/>
        <end position="170"/>
    </location>
</feature>
<dbReference type="EMBL" id="SEYY01023561">
    <property type="protein sequence ID" value="KAB7494785.1"/>
    <property type="molecule type" value="Genomic_DNA"/>
</dbReference>
<dbReference type="GO" id="GO:0016513">
    <property type="term" value="C:core-binding factor complex"/>
    <property type="evidence" value="ECO:0007669"/>
    <property type="project" value="TreeGrafter"/>
</dbReference>
<protein>
    <submittedName>
        <fullName evidence="7">Protein big brother</fullName>
    </submittedName>
</protein>
<dbReference type="GO" id="GO:0003713">
    <property type="term" value="F:transcription coactivator activity"/>
    <property type="evidence" value="ECO:0007669"/>
    <property type="project" value="InterPro"/>
</dbReference>
<dbReference type="GO" id="GO:0006357">
    <property type="term" value="P:regulation of transcription by RNA polymerase II"/>
    <property type="evidence" value="ECO:0007669"/>
    <property type="project" value="TreeGrafter"/>
</dbReference>
<comment type="caution">
    <text evidence="7">The sequence shown here is derived from an EMBL/GenBank/DDBJ whole genome shotgun (WGS) entry which is preliminary data.</text>
</comment>
<keyword evidence="5" id="KW-0175">Coiled coil</keyword>
<dbReference type="OrthoDB" id="10026505at2759"/>
<dbReference type="InterPro" id="IPR003417">
    <property type="entry name" value="CBF_beta"/>
</dbReference>
<proteinExistence type="inferred from homology"/>
<dbReference type="GO" id="GO:0035206">
    <property type="term" value="P:regulation of hemocyte proliferation"/>
    <property type="evidence" value="ECO:0007669"/>
    <property type="project" value="UniProtKB-ARBA"/>
</dbReference>
<gene>
    <name evidence="7" type="primary">Bgb</name>
    <name evidence="7" type="ORF">Anas_01018</name>
</gene>
<keyword evidence="8" id="KW-1185">Reference proteome</keyword>
<evidence type="ECO:0000313" key="7">
    <source>
        <dbReference type="EMBL" id="KAB7494785.1"/>
    </source>
</evidence>
<name>A0A5N5SL22_9CRUS</name>
<evidence type="ECO:0000256" key="4">
    <source>
        <dbReference type="ARBA" id="ARBA00057581"/>
    </source>
</evidence>
<accession>A0A5N5SL22</accession>
<dbReference type="PANTHER" id="PTHR10276:SF3">
    <property type="entry name" value="CORE-BINDING FACTOR SUBUNIT BETA"/>
    <property type="match status" value="1"/>
</dbReference>
<reference evidence="7 8" key="1">
    <citation type="journal article" date="2019" name="PLoS Biol.">
        <title>Sex chromosomes control vertical transmission of feminizing Wolbachia symbionts in an isopod.</title>
        <authorList>
            <person name="Becking T."/>
            <person name="Chebbi M.A."/>
            <person name="Giraud I."/>
            <person name="Moumen B."/>
            <person name="Laverre T."/>
            <person name="Caubet Y."/>
            <person name="Peccoud J."/>
            <person name="Gilbert C."/>
            <person name="Cordaux R."/>
        </authorList>
    </citation>
    <scope>NUCLEOTIDE SEQUENCE [LARGE SCALE GENOMIC DNA]</scope>
    <source>
        <strain evidence="7">ANa2</strain>
        <tissue evidence="7">Whole body excluding digestive tract and cuticle</tissue>
    </source>
</reference>
<evidence type="ECO:0000256" key="3">
    <source>
        <dbReference type="ARBA" id="ARBA00025734"/>
    </source>
</evidence>
<evidence type="ECO:0000256" key="2">
    <source>
        <dbReference type="ARBA" id="ARBA00023242"/>
    </source>
</evidence>
<dbReference type="FunFam" id="2.40.250.10:FF:000001">
    <property type="entry name" value="Core-binding factor subunit beta"/>
    <property type="match status" value="1"/>
</dbReference>
<dbReference type="SUPFAM" id="SSF50723">
    <property type="entry name" value="Core binding factor beta, CBF"/>
    <property type="match status" value="1"/>
</dbReference>
<dbReference type="GO" id="GO:0043565">
    <property type="term" value="F:sequence-specific DNA binding"/>
    <property type="evidence" value="ECO:0007669"/>
    <property type="project" value="TreeGrafter"/>
</dbReference>
<dbReference type="InterPro" id="IPR036552">
    <property type="entry name" value="CBF_bsu_sf"/>
</dbReference>
<comment type="subcellular location">
    <subcellularLocation>
        <location evidence="1">Nucleus</location>
    </subcellularLocation>
</comment>
<feature type="compositionally biased region" description="Polar residues" evidence="6">
    <location>
        <begin position="187"/>
        <end position="196"/>
    </location>
</feature>
<evidence type="ECO:0000256" key="1">
    <source>
        <dbReference type="ARBA" id="ARBA00004123"/>
    </source>
</evidence>
<feature type="coiled-coil region" evidence="5">
    <location>
        <begin position="123"/>
        <end position="150"/>
    </location>
</feature>
<dbReference type="AlphaFoldDB" id="A0A5N5SL22"/>